<dbReference type="GO" id="GO:0004550">
    <property type="term" value="F:nucleoside diphosphate kinase activity"/>
    <property type="evidence" value="ECO:0007669"/>
    <property type="project" value="TreeGrafter"/>
</dbReference>
<name>A0AAE9WIZ3_9SCHI</name>
<evidence type="ECO:0000256" key="1">
    <source>
        <dbReference type="ARBA" id="ARBA00004992"/>
    </source>
</evidence>
<dbReference type="GO" id="GO:0005524">
    <property type="term" value="F:ATP binding"/>
    <property type="evidence" value="ECO:0007669"/>
    <property type="project" value="UniProtKB-KW"/>
</dbReference>
<feature type="domain" description="Thymidylate kinase-like" evidence="10">
    <location>
        <begin position="12"/>
        <end position="194"/>
    </location>
</feature>
<dbReference type="PROSITE" id="PS01331">
    <property type="entry name" value="THYMIDYLATE_KINASE"/>
    <property type="match status" value="1"/>
</dbReference>
<dbReference type="Gene3D" id="3.40.50.300">
    <property type="entry name" value="P-loop containing nucleotide triphosphate hydrolases"/>
    <property type="match status" value="1"/>
</dbReference>
<dbReference type="SUPFAM" id="SSF52540">
    <property type="entry name" value="P-loop containing nucleoside triphosphate hydrolases"/>
    <property type="match status" value="1"/>
</dbReference>
<keyword evidence="7" id="KW-0547">Nucleotide-binding</keyword>
<dbReference type="FunFam" id="3.40.50.300:FF:000679">
    <property type="entry name" value="Thymidylate kinase"/>
    <property type="match status" value="1"/>
</dbReference>
<dbReference type="GO" id="GO:0006233">
    <property type="term" value="P:dTDP biosynthetic process"/>
    <property type="evidence" value="ECO:0007669"/>
    <property type="project" value="InterPro"/>
</dbReference>
<dbReference type="KEGG" id="som:SOMG_04103"/>
<evidence type="ECO:0000256" key="3">
    <source>
        <dbReference type="ARBA" id="ARBA00012980"/>
    </source>
</evidence>
<keyword evidence="9" id="KW-0067">ATP-binding</keyword>
<accession>A0AAE9WIZ3</accession>
<evidence type="ECO:0000256" key="9">
    <source>
        <dbReference type="ARBA" id="ARBA00022840"/>
    </source>
</evidence>
<dbReference type="GO" id="GO:0005829">
    <property type="term" value="C:cytosol"/>
    <property type="evidence" value="ECO:0007669"/>
    <property type="project" value="TreeGrafter"/>
</dbReference>
<evidence type="ECO:0000256" key="4">
    <source>
        <dbReference type="ARBA" id="ARBA00017144"/>
    </source>
</evidence>
<comment type="similarity">
    <text evidence="2">Belongs to the thymidylate kinase family.</text>
</comment>
<sequence>MSAQNRGSLVVIEGLDRSGKSTQCQILMEKLQSKGKKVQLYKFPDRTTAIGKKIDAYLKETSQLSDQVIHLLFSANRWELIEDIQSKIQSGVTCILDRYAFSGIAFSAAKGLNWEWCKSPDRGLLRPDLVIFLHISPEVAAKRGQYGEERYENIEMQKKVEKNFERIEREYTEESLSFITLDASTSLETVHSRIMNLVDQVDVSKALETL</sequence>
<dbReference type="NCBIfam" id="TIGR00041">
    <property type="entry name" value="DTMP_kinase"/>
    <property type="match status" value="1"/>
</dbReference>
<evidence type="ECO:0000256" key="2">
    <source>
        <dbReference type="ARBA" id="ARBA00009776"/>
    </source>
</evidence>
<dbReference type="AlphaFoldDB" id="A0AAE9WIZ3"/>
<dbReference type="Pfam" id="PF02223">
    <property type="entry name" value="Thymidylate_kin"/>
    <property type="match status" value="1"/>
</dbReference>
<dbReference type="PANTHER" id="PTHR10344:SF1">
    <property type="entry name" value="THYMIDYLATE KINASE"/>
    <property type="match status" value="1"/>
</dbReference>
<evidence type="ECO:0000256" key="7">
    <source>
        <dbReference type="ARBA" id="ARBA00022741"/>
    </source>
</evidence>
<dbReference type="GO" id="GO:0004798">
    <property type="term" value="F:dTMP kinase activity"/>
    <property type="evidence" value="ECO:0007669"/>
    <property type="project" value="UniProtKB-EC"/>
</dbReference>
<keyword evidence="5" id="KW-0808">Transferase</keyword>
<dbReference type="InterPro" id="IPR018094">
    <property type="entry name" value="Thymidylate_kinase"/>
</dbReference>
<dbReference type="InterPro" id="IPR018095">
    <property type="entry name" value="Thymidylate_kin_CS"/>
</dbReference>
<dbReference type="HAMAP" id="MF_00165">
    <property type="entry name" value="Thymidylate_kinase"/>
    <property type="match status" value="1"/>
</dbReference>
<dbReference type="GO" id="GO:0006227">
    <property type="term" value="P:dUDP biosynthetic process"/>
    <property type="evidence" value="ECO:0007669"/>
    <property type="project" value="TreeGrafter"/>
</dbReference>
<evidence type="ECO:0000256" key="6">
    <source>
        <dbReference type="ARBA" id="ARBA00022727"/>
    </source>
</evidence>
<protein>
    <recommendedName>
        <fullName evidence="4">Thymidylate kinase</fullName>
        <ecNumber evidence="3">2.7.4.9</ecNumber>
    </recommendedName>
</protein>
<organism evidence="11 12">
    <name type="scientific">Schizosaccharomyces osmophilus</name>
    <dbReference type="NCBI Taxonomy" id="2545709"/>
    <lineage>
        <taxon>Eukaryota</taxon>
        <taxon>Fungi</taxon>
        <taxon>Dikarya</taxon>
        <taxon>Ascomycota</taxon>
        <taxon>Taphrinomycotina</taxon>
        <taxon>Schizosaccharomycetes</taxon>
        <taxon>Schizosaccharomycetales</taxon>
        <taxon>Schizosaccharomycetaceae</taxon>
        <taxon>Schizosaccharomyces</taxon>
    </lineage>
</organism>
<dbReference type="RefSeq" id="XP_056039266.1">
    <property type="nucleotide sequence ID" value="XM_056182890.1"/>
</dbReference>
<dbReference type="CDD" id="cd01672">
    <property type="entry name" value="TMPK"/>
    <property type="match status" value="1"/>
</dbReference>
<dbReference type="InterPro" id="IPR039430">
    <property type="entry name" value="Thymidylate_kin-like_dom"/>
</dbReference>
<dbReference type="EC" id="2.7.4.9" evidence="3"/>
<dbReference type="GeneID" id="80877579"/>
<keyword evidence="12" id="KW-1185">Reference proteome</keyword>
<dbReference type="PANTHER" id="PTHR10344">
    <property type="entry name" value="THYMIDYLATE KINASE"/>
    <property type="match status" value="1"/>
</dbReference>
<evidence type="ECO:0000259" key="10">
    <source>
        <dbReference type="Pfam" id="PF02223"/>
    </source>
</evidence>
<evidence type="ECO:0000256" key="5">
    <source>
        <dbReference type="ARBA" id="ARBA00022679"/>
    </source>
</evidence>
<dbReference type="GO" id="GO:0006235">
    <property type="term" value="P:dTTP biosynthetic process"/>
    <property type="evidence" value="ECO:0007669"/>
    <property type="project" value="TreeGrafter"/>
</dbReference>
<dbReference type="GO" id="GO:0005634">
    <property type="term" value="C:nucleus"/>
    <property type="evidence" value="ECO:0007669"/>
    <property type="project" value="TreeGrafter"/>
</dbReference>
<keyword evidence="6" id="KW-0545">Nucleotide biosynthesis</keyword>
<proteinExistence type="inferred from homology"/>
<keyword evidence="8 11" id="KW-0418">Kinase</keyword>
<comment type="pathway">
    <text evidence="1">Pyrimidine metabolism; dTTP biosynthesis.</text>
</comment>
<reference evidence="11 12" key="1">
    <citation type="journal article" date="2023" name="G3 (Bethesda)">
        <title>A high-quality reference genome for the fission yeast Schizosaccharomyces osmophilus.</title>
        <authorList>
            <person name="Jia G.S."/>
            <person name="Zhang W.C."/>
            <person name="Liang Y."/>
            <person name="Liu X.H."/>
            <person name="Rhind N."/>
            <person name="Pidoux A."/>
            <person name="Brysch-Herzberg M."/>
            <person name="Du L.L."/>
        </authorList>
    </citation>
    <scope>NUCLEOTIDE SEQUENCE [LARGE SCALE GENOMIC DNA]</scope>
    <source>
        <strain evidence="11 12">CBS 15793</strain>
    </source>
</reference>
<evidence type="ECO:0000313" key="11">
    <source>
        <dbReference type="EMBL" id="WBW75023.1"/>
    </source>
</evidence>
<dbReference type="Proteomes" id="UP001212411">
    <property type="component" value="Chromosome 3"/>
</dbReference>
<dbReference type="EMBL" id="CP115613">
    <property type="protein sequence ID" value="WBW75023.1"/>
    <property type="molecule type" value="Genomic_DNA"/>
</dbReference>
<evidence type="ECO:0000313" key="12">
    <source>
        <dbReference type="Proteomes" id="UP001212411"/>
    </source>
</evidence>
<gene>
    <name evidence="11" type="primary">tmp1</name>
    <name evidence="11" type="ORF">SOMG_04103</name>
</gene>
<dbReference type="InterPro" id="IPR027417">
    <property type="entry name" value="P-loop_NTPase"/>
</dbReference>
<evidence type="ECO:0000256" key="8">
    <source>
        <dbReference type="ARBA" id="ARBA00022777"/>
    </source>
</evidence>